<dbReference type="InterPro" id="IPR000595">
    <property type="entry name" value="cNMP-bd_dom"/>
</dbReference>
<keyword evidence="2" id="KW-0238">DNA-binding</keyword>
<dbReference type="InterPro" id="IPR050397">
    <property type="entry name" value="Env_Response_Regulators"/>
</dbReference>
<dbReference type="InterPro" id="IPR012318">
    <property type="entry name" value="HTH_CRP"/>
</dbReference>
<organism evidence="6 7">
    <name type="scientific">Adlercreutzia caecimuris</name>
    <dbReference type="NCBI Taxonomy" id="671266"/>
    <lineage>
        <taxon>Bacteria</taxon>
        <taxon>Bacillati</taxon>
        <taxon>Actinomycetota</taxon>
        <taxon>Coriobacteriia</taxon>
        <taxon>Eggerthellales</taxon>
        <taxon>Eggerthellaceae</taxon>
        <taxon>Adlercreutzia</taxon>
    </lineage>
</organism>
<dbReference type="GO" id="GO:0003677">
    <property type="term" value="F:DNA binding"/>
    <property type="evidence" value="ECO:0007669"/>
    <property type="project" value="UniProtKB-KW"/>
</dbReference>
<dbReference type="CDD" id="cd00038">
    <property type="entry name" value="CAP_ED"/>
    <property type="match status" value="1"/>
</dbReference>
<dbReference type="SMART" id="SM00100">
    <property type="entry name" value="cNMP"/>
    <property type="match status" value="1"/>
</dbReference>
<accession>A0A4S4G5R8</accession>
<dbReference type="InterPro" id="IPR036390">
    <property type="entry name" value="WH_DNA-bd_sf"/>
</dbReference>
<dbReference type="GO" id="GO:0005829">
    <property type="term" value="C:cytosol"/>
    <property type="evidence" value="ECO:0007669"/>
    <property type="project" value="TreeGrafter"/>
</dbReference>
<dbReference type="Gene3D" id="2.60.120.10">
    <property type="entry name" value="Jelly Rolls"/>
    <property type="match status" value="1"/>
</dbReference>
<dbReference type="PROSITE" id="PS51063">
    <property type="entry name" value="HTH_CRP_2"/>
    <property type="match status" value="1"/>
</dbReference>
<dbReference type="Pfam" id="PF13545">
    <property type="entry name" value="HTH_Crp_2"/>
    <property type="match status" value="1"/>
</dbReference>
<evidence type="ECO:0000256" key="1">
    <source>
        <dbReference type="ARBA" id="ARBA00023015"/>
    </source>
</evidence>
<dbReference type="EMBL" id="SSTJ01000003">
    <property type="protein sequence ID" value="THG38025.1"/>
    <property type="molecule type" value="Genomic_DNA"/>
</dbReference>
<dbReference type="Proteomes" id="UP000308978">
    <property type="component" value="Unassembled WGS sequence"/>
</dbReference>
<comment type="caution">
    <text evidence="6">The sequence shown here is derived from an EMBL/GenBank/DDBJ whole genome shotgun (WGS) entry which is preliminary data.</text>
</comment>
<evidence type="ECO:0000259" key="5">
    <source>
        <dbReference type="PROSITE" id="PS51063"/>
    </source>
</evidence>
<feature type="domain" description="HTH crp-type" evidence="5">
    <location>
        <begin position="228"/>
        <end position="297"/>
    </location>
</feature>
<feature type="domain" description="Cyclic nucleotide-binding" evidence="4">
    <location>
        <begin position="74"/>
        <end position="161"/>
    </location>
</feature>
<dbReference type="AlphaFoldDB" id="A0A4S4G5R8"/>
<protein>
    <submittedName>
        <fullName evidence="6">Crp/Fnr family transcriptional regulator</fullName>
    </submittedName>
</protein>
<dbReference type="SMART" id="SM00419">
    <property type="entry name" value="HTH_CRP"/>
    <property type="match status" value="1"/>
</dbReference>
<dbReference type="GO" id="GO:0003700">
    <property type="term" value="F:DNA-binding transcription factor activity"/>
    <property type="evidence" value="ECO:0007669"/>
    <property type="project" value="TreeGrafter"/>
</dbReference>
<dbReference type="PANTHER" id="PTHR24567">
    <property type="entry name" value="CRP FAMILY TRANSCRIPTIONAL REGULATORY PROTEIN"/>
    <property type="match status" value="1"/>
</dbReference>
<keyword evidence="1" id="KW-0805">Transcription regulation</keyword>
<evidence type="ECO:0000259" key="4">
    <source>
        <dbReference type="PROSITE" id="PS50042"/>
    </source>
</evidence>
<evidence type="ECO:0000313" key="6">
    <source>
        <dbReference type="EMBL" id="THG38025.1"/>
    </source>
</evidence>
<dbReference type="SUPFAM" id="SSF51206">
    <property type="entry name" value="cAMP-binding domain-like"/>
    <property type="match status" value="1"/>
</dbReference>
<dbReference type="SUPFAM" id="SSF46785">
    <property type="entry name" value="Winged helix' DNA-binding domain"/>
    <property type="match status" value="1"/>
</dbReference>
<evidence type="ECO:0000256" key="3">
    <source>
        <dbReference type="ARBA" id="ARBA00023163"/>
    </source>
</evidence>
<dbReference type="InterPro" id="IPR018490">
    <property type="entry name" value="cNMP-bd_dom_sf"/>
</dbReference>
<name>A0A4S4G5R8_9ACTN</name>
<evidence type="ECO:0000313" key="7">
    <source>
        <dbReference type="Proteomes" id="UP000308978"/>
    </source>
</evidence>
<sequence length="308" mass="33911">MTGWMRVHLGEAAVRAARRRCRSRRRARGAQSMGGAPARGRGDFMTWTGKNEILDETVAFDELVAMLEEAGAAYAVKRVPKDAMVFWHGEADGNHYYVESGAVELFSVDAAGRRKVIDRYGPGTFFGFHILRDTDLPMSTAQCIEASRVVAIPKESFFKLLHSYPHFADRTVRYLFGLLSMQTREVLSLSFYGAGQRVPMLLAELVRERREAVCSAAAASVRPSSLRARGPERAISELLEAAPPADGGDPLVLPYGNNELADMLGLSRNSVTTALSRLQAQGVIEKQRNAIRILDEAKLADIARLEGE</sequence>
<reference evidence="6 7" key="1">
    <citation type="submission" date="2019-04" db="EMBL/GenBank/DDBJ databases">
        <title>Microbes associate with the intestines of laboratory mice.</title>
        <authorList>
            <person name="Navarre W."/>
            <person name="Wong E."/>
            <person name="Huang K.C."/>
            <person name="Tropini C."/>
            <person name="Ng K."/>
            <person name="Yu B."/>
        </authorList>
    </citation>
    <scope>NUCLEOTIDE SEQUENCE [LARGE SCALE GENOMIC DNA]</scope>
    <source>
        <strain evidence="6 7">NM80_B27</strain>
    </source>
</reference>
<gene>
    <name evidence="6" type="ORF">E5986_04000</name>
</gene>
<keyword evidence="3" id="KW-0804">Transcription</keyword>
<dbReference type="PANTHER" id="PTHR24567:SF74">
    <property type="entry name" value="HTH-TYPE TRANSCRIPTIONAL REGULATOR ARCR"/>
    <property type="match status" value="1"/>
</dbReference>
<dbReference type="PROSITE" id="PS50042">
    <property type="entry name" value="CNMP_BINDING_3"/>
    <property type="match status" value="1"/>
</dbReference>
<dbReference type="Pfam" id="PF00027">
    <property type="entry name" value="cNMP_binding"/>
    <property type="match status" value="1"/>
</dbReference>
<evidence type="ECO:0000256" key="2">
    <source>
        <dbReference type="ARBA" id="ARBA00023125"/>
    </source>
</evidence>
<dbReference type="InterPro" id="IPR014710">
    <property type="entry name" value="RmlC-like_jellyroll"/>
</dbReference>
<proteinExistence type="predicted"/>